<feature type="domain" description="Inositol polyphosphate-related phosphatase" evidence="3">
    <location>
        <begin position="64"/>
        <end position="376"/>
    </location>
</feature>
<organism evidence="4 5">
    <name type="scientific">Platanthera zijinensis</name>
    <dbReference type="NCBI Taxonomy" id="2320716"/>
    <lineage>
        <taxon>Eukaryota</taxon>
        <taxon>Viridiplantae</taxon>
        <taxon>Streptophyta</taxon>
        <taxon>Embryophyta</taxon>
        <taxon>Tracheophyta</taxon>
        <taxon>Spermatophyta</taxon>
        <taxon>Magnoliopsida</taxon>
        <taxon>Liliopsida</taxon>
        <taxon>Asparagales</taxon>
        <taxon>Orchidaceae</taxon>
        <taxon>Orchidoideae</taxon>
        <taxon>Orchideae</taxon>
        <taxon>Orchidinae</taxon>
        <taxon>Platanthera</taxon>
    </lineage>
</organism>
<comment type="caution">
    <text evidence="4">The sequence shown here is derived from an EMBL/GenBank/DDBJ whole genome shotgun (WGS) entry which is preliminary data.</text>
</comment>
<name>A0AAP0B730_9ASPA</name>
<accession>A0AAP0B730</accession>
<evidence type="ECO:0000256" key="1">
    <source>
        <dbReference type="ARBA" id="ARBA00010768"/>
    </source>
</evidence>
<dbReference type="GO" id="GO:0004445">
    <property type="term" value="F:inositol-polyphosphate 5-phosphatase activity"/>
    <property type="evidence" value="ECO:0007669"/>
    <property type="project" value="InterPro"/>
</dbReference>
<comment type="similarity">
    <text evidence="1">Belongs to the inositol polyphosphate 5-phosphatase family.</text>
</comment>
<dbReference type="PANTHER" id="PTHR45666:SF18">
    <property type="entry name" value="TYPE IV INOSITOL POLYPHOSPHATE 5-PHOSPHATASE 9"/>
    <property type="match status" value="1"/>
</dbReference>
<protein>
    <submittedName>
        <fullName evidence="4">Type I inositol 1,4,5-trisphosphate 5-phosphatase CVP2</fullName>
    </submittedName>
</protein>
<dbReference type="InterPro" id="IPR000300">
    <property type="entry name" value="IPPc"/>
</dbReference>
<evidence type="ECO:0000256" key="2">
    <source>
        <dbReference type="ARBA" id="ARBA00022801"/>
    </source>
</evidence>
<dbReference type="SUPFAM" id="SSF56219">
    <property type="entry name" value="DNase I-like"/>
    <property type="match status" value="1"/>
</dbReference>
<dbReference type="GO" id="GO:0034485">
    <property type="term" value="F:phosphatidylinositol-3,4,5-trisphosphate 5-phosphatase activity"/>
    <property type="evidence" value="ECO:0007669"/>
    <property type="project" value="TreeGrafter"/>
</dbReference>
<dbReference type="InterPro" id="IPR036691">
    <property type="entry name" value="Endo/exonu/phosph_ase_sf"/>
</dbReference>
<evidence type="ECO:0000313" key="5">
    <source>
        <dbReference type="Proteomes" id="UP001418222"/>
    </source>
</evidence>
<reference evidence="4 5" key="1">
    <citation type="journal article" date="2022" name="Nat. Plants">
        <title>Genomes of leafy and leafless Platanthera orchids illuminate the evolution of mycoheterotrophy.</title>
        <authorList>
            <person name="Li M.H."/>
            <person name="Liu K.W."/>
            <person name="Li Z."/>
            <person name="Lu H.C."/>
            <person name="Ye Q.L."/>
            <person name="Zhang D."/>
            <person name="Wang J.Y."/>
            <person name="Li Y.F."/>
            <person name="Zhong Z.M."/>
            <person name="Liu X."/>
            <person name="Yu X."/>
            <person name="Liu D.K."/>
            <person name="Tu X.D."/>
            <person name="Liu B."/>
            <person name="Hao Y."/>
            <person name="Liao X.Y."/>
            <person name="Jiang Y.T."/>
            <person name="Sun W.H."/>
            <person name="Chen J."/>
            <person name="Chen Y.Q."/>
            <person name="Ai Y."/>
            <person name="Zhai J.W."/>
            <person name="Wu S.S."/>
            <person name="Zhou Z."/>
            <person name="Hsiao Y.Y."/>
            <person name="Wu W.L."/>
            <person name="Chen Y.Y."/>
            <person name="Lin Y.F."/>
            <person name="Hsu J.L."/>
            <person name="Li C.Y."/>
            <person name="Wang Z.W."/>
            <person name="Zhao X."/>
            <person name="Zhong W.Y."/>
            <person name="Ma X.K."/>
            <person name="Ma L."/>
            <person name="Huang J."/>
            <person name="Chen G.Z."/>
            <person name="Huang M.Z."/>
            <person name="Huang L."/>
            <person name="Peng D.H."/>
            <person name="Luo Y.B."/>
            <person name="Zou S.Q."/>
            <person name="Chen S.P."/>
            <person name="Lan S."/>
            <person name="Tsai W.C."/>
            <person name="Van de Peer Y."/>
            <person name="Liu Z.J."/>
        </authorList>
    </citation>
    <scope>NUCLEOTIDE SEQUENCE [LARGE SCALE GENOMIC DNA]</scope>
    <source>
        <strain evidence="4">Lor287</strain>
    </source>
</reference>
<dbReference type="Gene3D" id="3.60.10.10">
    <property type="entry name" value="Endonuclease/exonuclease/phosphatase"/>
    <property type="match status" value="1"/>
</dbReference>
<keyword evidence="2" id="KW-0378">Hydrolase</keyword>
<dbReference type="EMBL" id="JBBWWQ010000014">
    <property type="protein sequence ID" value="KAK8931078.1"/>
    <property type="molecule type" value="Genomic_DNA"/>
</dbReference>
<dbReference type="PANTHER" id="PTHR45666">
    <property type="entry name" value="TYPE IV INOSITOL POLYPHOSPHATE 5-PHOSPHATASE 9"/>
    <property type="match status" value="1"/>
</dbReference>
<keyword evidence="5" id="KW-1185">Reference proteome</keyword>
<evidence type="ECO:0000313" key="4">
    <source>
        <dbReference type="EMBL" id="KAK8931078.1"/>
    </source>
</evidence>
<dbReference type="Pfam" id="PF22669">
    <property type="entry name" value="Exo_endo_phos2"/>
    <property type="match status" value="1"/>
</dbReference>
<dbReference type="GO" id="GO:0046856">
    <property type="term" value="P:phosphatidylinositol dephosphorylation"/>
    <property type="evidence" value="ECO:0007669"/>
    <property type="project" value="InterPro"/>
</dbReference>
<dbReference type="InterPro" id="IPR045849">
    <property type="entry name" value="IP5P_plant"/>
</dbReference>
<proteinExistence type="inferred from homology"/>
<dbReference type="SMART" id="SM00128">
    <property type="entry name" value="IPPc"/>
    <property type="match status" value="1"/>
</dbReference>
<sequence length="381" mass="43663">MPESHFKAEIMWPILVANKVLRRPFFSNSFVADFPAIADLHDRRSCPEEPIGSKLLLPVETESVKYRLFASTWNVGGIPPDDELNLEEFLDTKNNCYDIYVTGFQEVVPLSAKSVLGWEKKKMFAKWNLIIRRTLNKRLGSFRCIVSKQMVGIMVSVWVRDDILPFIHHPSVSCVGCGVLGCLGNKGSVSVRFSLHETSLCIVCCHLASGAREEDEMLRNSNALEIISRTIFPSGPSLHLPTKMNDHERVIMLGDLNYRISLPEEETRALVLQEDWSILLEKDQLKMEMMEGGAFEGWREGEINFLPTYKYYPNSDEYYGSHRAQKCLKKRAPAWCDRIIWHGRGLRQTGYDRCESKHSDHRPVRATFTVEFEVLNGFDVI</sequence>
<evidence type="ECO:0000259" key="3">
    <source>
        <dbReference type="SMART" id="SM00128"/>
    </source>
</evidence>
<dbReference type="GO" id="GO:0004439">
    <property type="term" value="F:phosphatidylinositol-4,5-bisphosphate 5-phosphatase activity"/>
    <property type="evidence" value="ECO:0007669"/>
    <property type="project" value="TreeGrafter"/>
</dbReference>
<dbReference type="AlphaFoldDB" id="A0AAP0B730"/>
<dbReference type="Proteomes" id="UP001418222">
    <property type="component" value="Unassembled WGS sequence"/>
</dbReference>
<gene>
    <name evidence="4" type="primary">CVP2</name>
    <name evidence="4" type="ORF">KSP39_PZI016755</name>
</gene>